<dbReference type="Gramene" id="EOX94137">
    <property type="protein sequence ID" value="EOX94137"/>
    <property type="gene ID" value="TCM_003388"/>
</dbReference>
<keyword evidence="5" id="KW-0378">Hydrolase</keyword>
<dbReference type="HOGENOM" id="CLU_1108671_0_0_1"/>
<evidence type="ECO:0000256" key="1">
    <source>
        <dbReference type="ARBA" id="ARBA00022679"/>
    </source>
</evidence>
<dbReference type="STRING" id="3641.A0A061DNZ4"/>
<dbReference type="GO" id="GO:0016787">
    <property type="term" value="F:hydrolase activity"/>
    <property type="evidence" value="ECO:0007669"/>
    <property type="project" value="UniProtKB-KW"/>
</dbReference>
<dbReference type="GO" id="GO:0003964">
    <property type="term" value="F:RNA-directed DNA polymerase activity"/>
    <property type="evidence" value="ECO:0007669"/>
    <property type="project" value="UniProtKB-KW"/>
</dbReference>
<accession>A0A061DNZ4</accession>
<dbReference type="eggNOG" id="KOG0017">
    <property type="taxonomic scope" value="Eukaryota"/>
</dbReference>
<dbReference type="InterPro" id="IPR043502">
    <property type="entry name" value="DNA/RNA_pol_sf"/>
</dbReference>
<dbReference type="PROSITE" id="PS50994">
    <property type="entry name" value="INTEGRASE"/>
    <property type="match status" value="1"/>
</dbReference>
<dbReference type="GO" id="GO:0003676">
    <property type="term" value="F:nucleic acid binding"/>
    <property type="evidence" value="ECO:0007669"/>
    <property type="project" value="InterPro"/>
</dbReference>
<reference evidence="8 9" key="1">
    <citation type="journal article" date="2013" name="Genome Biol.">
        <title>The genome sequence of the most widely cultivated cacao type and its use to identify candidate genes regulating pod color.</title>
        <authorList>
            <person name="Motamayor J.C."/>
            <person name="Mockaitis K."/>
            <person name="Schmutz J."/>
            <person name="Haiminen N."/>
            <person name="Iii D.L."/>
            <person name="Cornejo O."/>
            <person name="Findley S.D."/>
            <person name="Zheng P."/>
            <person name="Utro F."/>
            <person name="Royaert S."/>
            <person name="Saski C."/>
            <person name="Jenkins J."/>
            <person name="Podicheti R."/>
            <person name="Zhao M."/>
            <person name="Scheffler B.E."/>
            <person name="Stack J.C."/>
            <person name="Feltus F.A."/>
            <person name="Mustiga G.M."/>
            <person name="Amores F."/>
            <person name="Phillips W."/>
            <person name="Marelli J.P."/>
            <person name="May G.D."/>
            <person name="Shapiro H."/>
            <person name="Ma J."/>
            <person name="Bustamante C.D."/>
            <person name="Schnell R.J."/>
            <person name="Main D."/>
            <person name="Gilbert D."/>
            <person name="Parida L."/>
            <person name="Kuhn D.N."/>
        </authorList>
    </citation>
    <scope>NUCLEOTIDE SEQUENCE [LARGE SCALE GENOMIC DNA]</scope>
    <source>
        <strain evidence="9">cv. Matina 1-6</strain>
    </source>
</reference>
<dbReference type="AlphaFoldDB" id="A0A061DNZ4"/>
<dbReference type="Proteomes" id="UP000026915">
    <property type="component" value="Chromosome 1"/>
</dbReference>
<keyword evidence="2" id="KW-0548">Nucleotidyltransferase</keyword>
<dbReference type="InParanoid" id="A0A061DNZ4"/>
<keyword evidence="6" id="KW-0695">RNA-directed DNA polymerase</keyword>
<dbReference type="SUPFAM" id="SSF53098">
    <property type="entry name" value="Ribonuclease H-like"/>
    <property type="match status" value="1"/>
</dbReference>
<keyword evidence="4" id="KW-0255">Endonuclease</keyword>
<feature type="domain" description="Integrase catalytic" evidence="7">
    <location>
        <begin position="154"/>
        <end position="251"/>
    </location>
</feature>
<dbReference type="Pfam" id="PF17917">
    <property type="entry name" value="RT_RNaseH"/>
    <property type="match status" value="1"/>
</dbReference>
<dbReference type="SUPFAM" id="SSF56672">
    <property type="entry name" value="DNA/RNA polymerases"/>
    <property type="match status" value="1"/>
</dbReference>
<dbReference type="InterPro" id="IPR036397">
    <property type="entry name" value="RNaseH_sf"/>
</dbReference>
<evidence type="ECO:0000313" key="8">
    <source>
        <dbReference type="EMBL" id="EOX94137.1"/>
    </source>
</evidence>
<evidence type="ECO:0000313" key="9">
    <source>
        <dbReference type="Proteomes" id="UP000026915"/>
    </source>
</evidence>
<evidence type="ECO:0000256" key="2">
    <source>
        <dbReference type="ARBA" id="ARBA00022695"/>
    </source>
</evidence>
<dbReference type="OMA" id="TCHGNIS"/>
<organism evidence="8 9">
    <name type="scientific">Theobroma cacao</name>
    <name type="common">Cacao</name>
    <name type="synonym">Cocoa</name>
    <dbReference type="NCBI Taxonomy" id="3641"/>
    <lineage>
        <taxon>Eukaryota</taxon>
        <taxon>Viridiplantae</taxon>
        <taxon>Streptophyta</taxon>
        <taxon>Embryophyta</taxon>
        <taxon>Tracheophyta</taxon>
        <taxon>Spermatophyta</taxon>
        <taxon>Magnoliopsida</taxon>
        <taxon>eudicotyledons</taxon>
        <taxon>Gunneridae</taxon>
        <taxon>Pentapetalae</taxon>
        <taxon>rosids</taxon>
        <taxon>malvids</taxon>
        <taxon>Malvales</taxon>
        <taxon>Malvaceae</taxon>
        <taxon>Byttnerioideae</taxon>
        <taxon>Theobroma</taxon>
    </lineage>
</organism>
<dbReference type="InterPro" id="IPR041373">
    <property type="entry name" value="RT_RNaseH"/>
</dbReference>
<dbReference type="Gene3D" id="3.10.20.370">
    <property type="match status" value="1"/>
</dbReference>
<dbReference type="GO" id="GO:0004519">
    <property type="term" value="F:endonuclease activity"/>
    <property type="evidence" value="ECO:0007669"/>
    <property type="project" value="UniProtKB-KW"/>
</dbReference>
<evidence type="ECO:0000256" key="5">
    <source>
        <dbReference type="ARBA" id="ARBA00022801"/>
    </source>
</evidence>
<keyword evidence="3" id="KW-0540">Nuclease</keyword>
<evidence type="ECO:0000256" key="3">
    <source>
        <dbReference type="ARBA" id="ARBA00022722"/>
    </source>
</evidence>
<dbReference type="CDD" id="cd09274">
    <property type="entry name" value="RNase_HI_RT_Ty3"/>
    <property type="match status" value="1"/>
</dbReference>
<evidence type="ECO:0000256" key="6">
    <source>
        <dbReference type="ARBA" id="ARBA00022918"/>
    </source>
</evidence>
<dbReference type="InterPro" id="IPR001584">
    <property type="entry name" value="Integrase_cat-core"/>
</dbReference>
<keyword evidence="1" id="KW-0808">Transferase</keyword>
<dbReference type="PANTHER" id="PTHR37984">
    <property type="entry name" value="PROTEIN CBG26694"/>
    <property type="match status" value="1"/>
</dbReference>
<dbReference type="Gene3D" id="3.30.420.10">
    <property type="entry name" value="Ribonuclease H-like superfamily/Ribonuclease H"/>
    <property type="match status" value="1"/>
</dbReference>
<gene>
    <name evidence="8" type="ORF">TCM_003388</name>
</gene>
<proteinExistence type="predicted"/>
<dbReference type="GO" id="GO:0015074">
    <property type="term" value="P:DNA integration"/>
    <property type="evidence" value="ECO:0007669"/>
    <property type="project" value="InterPro"/>
</dbReference>
<keyword evidence="9" id="KW-1185">Reference proteome</keyword>
<dbReference type="InterPro" id="IPR012337">
    <property type="entry name" value="RNaseH-like_sf"/>
</dbReference>
<dbReference type="EMBL" id="CM001879">
    <property type="protein sequence ID" value="EOX94137.1"/>
    <property type="molecule type" value="Genomic_DNA"/>
</dbReference>
<name>A0A061DNZ4_THECC</name>
<evidence type="ECO:0000256" key="4">
    <source>
        <dbReference type="ARBA" id="ARBA00022759"/>
    </source>
</evidence>
<dbReference type="FunFam" id="3.10.20.370:FF:000001">
    <property type="entry name" value="Retrovirus-related Pol polyprotein from transposon 17.6-like protein"/>
    <property type="match status" value="1"/>
</dbReference>
<dbReference type="InterPro" id="IPR050951">
    <property type="entry name" value="Retrovirus_Pol_polyprotein"/>
</dbReference>
<evidence type="ECO:0000259" key="7">
    <source>
        <dbReference type="PROSITE" id="PS50994"/>
    </source>
</evidence>
<sequence>MCDASNYVVGAVLGQRKAKILHPIYYASRTLNEAQANYTITNKELFVVVFAFDKFCSYLVGTKVIVYTDHAAIKYLIEKKDTKPCLIIWALLLQEFDLEIRDRRGTENLVVDHLSRLENGEQIRNSIVINETFIDEQLIQAEKQKTCHGNISKRHEIPLNNIIEVEIFDVWGIEFMGPFIPSFNNEYILAAVDYVSKWVEAIALPRNGSKVVINFLQRNIFTRFGTPKAIISDEGSHSARRISRQSWPNME</sequence>
<protein>
    <submittedName>
        <fullName evidence="8">F7F22.17, putative</fullName>
    </submittedName>
</protein>
<dbReference type="PANTHER" id="PTHR37984:SF5">
    <property type="entry name" value="PROTEIN NYNRIN-LIKE"/>
    <property type="match status" value="1"/>
</dbReference>